<organism evidence="3 4">
    <name type="scientific">Rhodococcus sovatensis</name>
    <dbReference type="NCBI Taxonomy" id="1805840"/>
    <lineage>
        <taxon>Bacteria</taxon>
        <taxon>Bacillati</taxon>
        <taxon>Actinomycetota</taxon>
        <taxon>Actinomycetes</taxon>
        <taxon>Mycobacteriales</taxon>
        <taxon>Nocardiaceae</taxon>
        <taxon>Rhodococcus</taxon>
    </lineage>
</organism>
<gene>
    <name evidence="3" type="ORF">WDS16_22590</name>
</gene>
<dbReference type="InterPro" id="IPR012551">
    <property type="entry name" value="DUF1707_SHOCT-like"/>
</dbReference>
<dbReference type="Pfam" id="PF08044">
    <property type="entry name" value="DUF1707"/>
    <property type="match status" value="1"/>
</dbReference>
<feature type="transmembrane region" description="Helical" evidence="1">
    <location>
        <begin position="83"/>
        <end position="102"/>
    </location>
</feature>
<proteinExistence type="predicted"/>
<evidence type="ECO:0000313" key="4">
    <source>
        <dbReference type="Proteomes" id="UP001432000"/>
    </source>
</evidence>
<evidence type="ECO:0000256" key="1">
    <source>
        <dbReference type="SAM" id="Phobius"/>
    </source>
</evidence>
<keyword evidence="1" id="KW-0812">Transmembrane</keyword>
<reference evidence="3 4" key="1">
    <citation type="submission" date="2024-03" db="EMBL/GenBank/DDBJ databases">
        <title>Natural products discovery in diverse microorganisms through a two-stage MS feature dereplication strategy.</title>
        <authorList>
            <person name="Zhang R."/>
        </authorList>
    </citation>
    <scope>NUCLEOTIDE SEQUENCE [LARGE SCALE GENOMIC DNA]</scope>
    <source>
        <strain evidence="3 4">18930</strain>
    </source>
</reference>
<evidence type="ECO:0000313" key="3">
    <source>
        <dbReference type="EMBL" id="WXG67973.1"/>
    </source>
</evidence>
<feature type="domain" description="DUF1707" evidence="2">
    <location>
        <begin position="12"/>
        <end position="64"/>
    </location>
</feature>
<name>A0ABZ2PLE4_9NOCA</name>
<dbReference type="Proteomes" id="UP001432000">
    <property type="component" value="Chromosome"/>
</dbReference>
<protein>
    <submittedName>
        <fullName evidence="3">DUF1707 domain-containing protein</fullName>
    </submittedName>
</protein>
<dbReference type="EMBL" id="CP147846">
    <property type="protein sequence ID" value="WXG67973.1"/>
    <property type="molecule type" value="Genomic_DNA"/>
</dbReference>
<sequence>MASTSKYRSTALRARDIDRALTATALDTAYADGQLTFGEHRLRTERARTAVTLDELRRLVTDLQLDVDLPEPVTGRSAPTPRVLLALGSVVIVAAGLALFFATRDDGVEVAAVAAPVPSPVESVSMPLPDNVTPIVARPFVFDTAAGLDDFRARFIERFGSSEVLSLSLQVDEDSRADVYRLNDDGRVERIMVSGGFEPQKDTSLPEEGQLGFDWNLLDSAVVAAVIAGAPETVGAPQGVADWVNIDNDEGEQRISVSVSVPDLSGGRVETDFAGNPTRVSPAQR</sequence>
<dbReference type="RefSeq" id="WP_338887878.1">
    <property type="nucleotide sequence ID" value="NZ_CP147846.1"/>
</dbReference>
<keyword evidence="4" id="KW-1185">Reference proteome</keyword>
<evidence type="ECO:0000259" key="2">
    <source>
        <dbReference type="Pfam" id="PF08044"/>
    </source>
</evidence>
<accession>A0ABZ2PLE4</accession>
<keyword evidence="1" id="KW-0472">Membrane</keyword>
<keyword evidence="1" id="KW-1133">Transmembrane helix</keyword>